<reference evidence="1 2" key="1">
    <citation type="journal article" date="2014" name="J. Gen. Virol.">
        <title>Genome sequence of a crustacean iridovirus, IIV31, isolated from the pill bug, Armadillidium vulgare.</title>
        <authorList>
            <person name="Piegu B."/>
            <person name="Guizard S."/>
            <person name="Yeping T."/>
            <person name="Cruaud C."/>
            <person name="Asgari S."/>
            <person name="Bideshi D.K."/>
            <person name="Federici B.A."/>
            <person name="Bigot Y."/>
        </authorList>
    </citation>
    <scope>NUCLEOTIDE SEQUENCE [LARGE SCALE GENOMIC DNA]</scope>
</reference>
<sequence length="142" mass="16089">MADTKIEDLKGVALMTPEEVKNNIIKKGKGYLASIVVGGNSAPEEIDEANIKDMIYFFLFFGGDGGSQNMLRIHAHKNTLIKTLIDTVVKSLKLDKDSDYIQMLQNNRKPTLLRHRVRMPINDKKKVHKAIKDNEIVSLEMH</sequence>
<dbReference type="KEGG" id="vg:19738619"/>
<keyword evidence="2" id="KW-1185">Reference proteome</keyword>
<evidence type="ECO:0000313" key="1">
    <source>
        <dbReference type="EMBL" id="CCV02407.1"/>
    </source>
</evidence>
<protein>
    <submittedName>
        <fullName evidence="1">Uncharacterized protein</fullName>
    </submittedName>
</protein>
<accession>A0A068QK52</accession>
<dbReference type="Proteomes" id="UP000114278">
    <property type="component" value="Segment"/>
</dbReference>
<dbReference type="RefSeq" id="YP_009046649.1">
    <property type="nucleotide sequence ID" value="NC_024451.1"/>
</dbReference>
<name>A0A068QK52_9VIRU</name>
<gene>
    <name evidence="1" type="primary">035L</name>
    <name evidence="1" type="ORF">IIV31_035L</name>
</gene>
<proteinExistence type="predicted"/>
<evidence type="ECO:0000313" key="2">
    <source>
        <dbReference type="Proteomes" id="UP000114278"/>
    </source>
</evidence>
<organism evidence="1 2">
    <name type="scientific">Armadillidium vulgare iridescent virus</name>
    <dbReference type="NCBI Taxonomy" id="72201"/>
    <lineage>
        <taxon>Viruses</taxon>
        <taxon>Varidnaviria</taxon>
        <taxon>Bamfordvirae</taxon>
        <taxon>Nucleocytoviricota</taxon>
        <taxon>Megaviricetes</taxon>
        <taxon>Pimascovirales</taxon>
        <taxon>Pimascovirales incertae sedis</taxon>
        <taxon>Iridoviridae</taxon>
        <taxon>Betairidovirinae</taxon>
        <taxon>Iridovirus</taxon>
        <taxon>Iridovirus armadillidium1</taxon>
        <taxon>Invertebrate iridescent virus 31</taxon>
    </lineage>
</organism>
<dbReference type="GeneID" id="19738619"/>
<dbReference type="EMBL" id="HF920637">
    <property type="protein sequence ID" value="CCV02407.1"/>
    <property type="molecule type" value="Genomic_DNA"/>
</dbReference>